<dbReference type="CDD" id="cd04301">
    <property type="entry name" value="NAT_SF"/>
    <property type="match status" value="1"/>
</dbReference>
<dbReference type="Pfam" id="PF00583">
    <property type="entry name" value="Acetyltransf_1"/>
    <property type="match status" value="1"/>
</dbReference>
<dbReference type="EMBL" id="AP028127">
    <property type="protein sequence ID" value="BEH91551.1"/>
    <property type="molecule type" value="Genomic_DNA"/>
</dbReference>
<gene>
    <name evidence="2" type="ORF">T23_16530</name>
</gene>
<dbReference type="SUPFAM" id="SSF55729">
    <property type="entry name" value="Acyl-CoA N-acyltransferases (Nat)"/>
    <property type="match status" value="1"/>
</dbReference>
<sequence>MLLIRKQTTKDDEIIHTVIKAAFEQAEHTDGNEHELVKALKKGEAFIKDLSLVAEIDGKIVGYILFTEAKVGRETVLALAPLAVLPDYQRSGIGLALINEGHNRARELGYDYSVVLGSETYYPKAGYLPAATFGIKPPFEVPSENFMAYPLKEEVPKVCGTIKYAKEFGID</sequence>
<dbReference type="InterPro" id="IPR016181">
    <property type="entry name" value="Acyl_CoA_acyltransferase"/>
</dbReference>
<dbReference type="Gene3D" id="3.40.630.30">
    <property type="match status" value="1"/>
</dbReference>
<organism evidence="2 3">
    <name type="scientific">Turicibacter faecis</name>
    <dbReference type="NCBI Taxonomy" id="2963365"/>
    <lineage>
        <taxon>Bacteria</taxon>
        <taxon>Bacillati</taxon>
        <taxon>Bacillota</taxon>
        <taxon>Erysipelotrichia</taxon>
        <taxon>Erysipelotrichales</taxon>
        <taxon>Turicibacteraceae</taxon>
        <taxon>Turicibacter</taxon>
    </lineage>
</organism>
<evidence type="ECO:0000313" key="2">
    <source>
        <dbReference type="EMBL" id="BEH91551.1"/>
    </source>
</evidence>
<reference evidence="2" key="1">
    <citation type="journal article" date="2024" name="Int. J. Syst. Evol. Microbiol.">
        <title>Turicibacter faecis sp. nov., isolated from faeces of heart failure mouse model.</title>
        <authorList>
            <person name="Imamura Y."/>
            <person name="Motooka D."/>
            <person name="Nakajima Y."/>
            <person name="Ito S."/>
            <person name="Kitakaze M."/>
            <person name="Iida T."/>
            <person name="Nakamura S."/>
        </authorList>
    </citation>
    <scope>NUCLEOTIDE SEQUENCE</scope>
    <source>
        <strain evidence="2">TC023</strain>
    </source>
</reference>
<dbReference type="InterPro" id="IPR000182">
    <property type="entry name" value="GNAT_dom"/>
</dbReference>
<evidence type="ECO:0000259" key="1">
    <source>
        <dbReference type="PROSITE" id="PS51186"/>
    </source>
</evidence>
<evidence type="ECO:0000313" key="3">
    <source>
        <dbReference type="Proteomes" id="UP001432099"/>
    </source>
</evidence>
<protein>
    <submittedName>
        <fullName evidence="2">N-acetyltransferase</fullName>
    </submittedName>
</protein>
<feature type="domain" description="N-acetyltransferase" evidence="1">
    <location>
        <begin position="2"/>
        <end position="152"/>
    </location>
</feature>
<keyword evidence="3" id="KW-1185">Reference proteome</keyword>
<dbReference type="PROSITE" id="PS51186">
    <property type="entry name" value="GNAT"/>
    <property type="match status" value="1"/>
</dbReference>
<proteinExistence type="predicted"/>
<accession>A0ABM8IJW6</accession>
<dbReference type="Proteomes" id="UP001432099">
    <property type="component" value="Chromosome"/>
</dbReference>
<name>A0ABM8IJW6_9FIRM</name>